<accession>A0ABM8HWF9</accession>
<keyword evidence="2" id="KW-1185">Reference proteome</keyword>
<proteinExistence type="predicted"/>
<name>A0ABM8HWF9_9BACT</name>
<evidence type="ECO:0000313" key="1">
    <source>
        <dbReference type="EMBL" id="BCS87364.1"/>
    </source>
</evidence>
<dbReference type="Proteomes" id="UP001053296">
    <property type="component" value="Chromosome"/>
</dbReference>
<evidence type="ECO:0000313" key="2">
    <source>
        <dbReference type="Proteomes" id="UP001053296"/>
    </source>
</evidence>
<sequence length="65" mass="7561">MKSYEYRQEVERKIKDKQMREKIALLEEAFAHKDGALSCATSDPKVSKLYSDRADELREAARVIN</sequence>
<organism evidence="1 2">
    <name type="scientific">Pseudodesulfovibrio sediminis</name>
    <dbReference type="NCBI Taxonomy" id="2810563"/>
    <lineage>
        <taxon>Bacteria</taxon>
        <taxon>Pseudomonadati</taxon>
        <taxon>Thermodesulfobacteriota</taxon>
        <taxon>Desulfovibrionia</taxon>
        <taxon>Desulfovibrionales</taxon>
        <taxon>Desulfovibrionaceae</taxon>
    </lineage>
</organism>
<reference evidence="1" key="1">
    <citation type="journal article" date="2022" name="Arch. Microbiol.">
        <title>Pseudodesulfovibrio sediminis sp. nov., a mesophilic and neutrophilic sulfate-reducing bacterium isolated from sediment of a brackish lake.</title>
        <authorList>
            <person name="Takahashi A."/>
            <person name="Kojima H."/>
            <person name="Watanabe M."/>
            <person name="Fukui M."/>
        </authorList>
    </citation>
    <scope>NUCLEOTIDE SEQUENCE</scope>
    <source>
        <strain evidence="1">SF6</strain>
    </source>
</reference>
<gene>
    <name evidence="1" type="ORF">PSDVSF_06060</name>
</gene>
<dbReference type="RefSeq" id="WP_229593560.1">
    <property type="nucleotide sequence ID" value="NZ_AP024485.1"/>
</dbReference>
<protein>
    <submittedName>
        <fullName evidence="1">Uncharacterized protein</fullName>
    </submittedName>
</protein>
<dbReference type="EMBL" id="AP024485">
    <property type="protein sequence ID" value="BCS87364.1"/>
    <property type="molecule type" value="Genomic_DNA"/>
</dbReference>